<evidence type="ECO:0000313" key="1">
    <source>
        <dbReference type="EMBL" id="AXH46877.1"/>
    </source>
</evidence>
<keyword evidence="2" id="KW-1185">Reference proteome</keyword>
<dbReference type="Proteomes" id="UP000259472">
    <property type="component" value="Segment"/>
</dbReference>
<accession>A0A345KV25</accession>
<dbReference type="KEGG" id="vg:60321601"/>
<evidence type="ECO:0000313" key="2">
    <source>
        <dbReference type="Proteomes" id="UP000259472"/>
    </source>
</evidence>
<dbReference type="EMBL" id="MH509442">
    <property type="protein sequence ID" value="AXH46877.1"/>
    <property type="molecule type" value="Genomic_DNA"/>
</dbReference>
<organism evidence="1 2">
    <name type="scientific">Mycobacterium phage Aminay</name>
    <dbReference type="NCBI Taxonomy" id="2250291"/>
    <lineage>
        <taxon>Viruses</taxon>
        <taxon>Duplodnaviria</taxon>
        <taxon>Heunggongvirae</taxon>
        <taxon>Uroviricota</taxon>
        <taxon>Caudoviricetes</taxon>
        <taxon>Weiservirinae</taxon>
        <taxon>Aminayvirus</taxon>
        <taxon>Aminayvirus aminay</taxon>
    </lineage>
</organism>
<gene>
    <name evidence="1" type="primary">39</name>
    <name evidence="1" type="ORF">SEA_AMINAY_39</name>
</gene>
<reference evidence="2" key="1">
    <citation type="submission" date="2018-06" db="EMBL/GenBank/DDBJ databases">
        <authorList>
            <person name="Zhirakovskaya E."/>
        </authorList>
    </citation>
    <scope>NUCLEOTIDE SEQUENCE [LARGE SCALE GENOMIC DNA]</scope>
</reference>
<dbReference type="RefSeq" id="YP_009950189.1">
    <property type="nucleotide sequence ID" value="NC_051588.1"/>
</dbReference>
<sequence length="111" mass="12093">MTITPYQEIDMAVRLPAELRANIEETYPGPGGKREREAAFAAARAYLATELDAVGAGAQLAEARAALKDAMAAARIVALLEIEGGAFEKYVAQDLGVDRMTVRDWQGKRRR</sequence>
<name>A0A345KV25_9CAUD</name>
<protein>
    <submittedName>
        <fullName evidence="1">Helix-turn-helix DNA binding domain protein</fullName>
    </submittedName>
</protein>
<proteinExistence type="predicted"/>
<dbReference type="GeneID" id="60321601"/>